<reference evidence="5" key="1">
    <citation type="submission" date="2022-02" db="EMBL/GenBank/DDBJ databases">
        <authorList>
            <person name="Henning P.M."/>
            <person name="McCubbin A.G."/>
            <person name="Shore J.S."/>
        </authorList>
    </citation>
    <scope>NUCLEOTIDE SEQUENCE</scope>
    <source>
        <strain evidence="5">F60SS</strain>
        <tissue evidence="5">Leaves</tissue>
    </source>
</reference>
<evidence type="ECO:0000259" key="4">
    <source>
        <dbReference type="Pfam" id="PF04927"/>
    </source>
</evidence>
<feature type="domain" description="SMP" evidence="4">
    <location>
        <begin position="127"/>
        <end position="181"/>
    </location>
</feature>
<organism evidence="5 6">
    <name type="scientific">Turnera subulata</name>
    <dbReference type="NCBI Taxonomy" id="218843"/>
    <lineage>
        <taxon>Eukaryota</taxon>
        <taxon>Viridiplantae</taxon>
        <taxon>Streptophyta</taxon>
        <taxon>Embryophyta</taxon>
        <taxon>Tracheophyta</taxon>
        <taxon>Spermatophyta</taxon>
        <taxon>Magnoliopsida</taxon>
        <taxon>eudicotyledons</taxon>
        <taxon>Gunneridae</taxon>
        <taxon>Pentapetalae</taxon>
        <taxon>rosids</taxon>
        <taxon>fabids</taxon>
        <taxon>Malpighiales</taxon>
        <taxon>Passifloraceae</taxon>
        <taxon>Turnera</taxon>
    </lineage>
</organism>
<feature type="domain" description="SMP" evidence="4">
    <location>
        <begin position="36"/>
        <end position="90"/>
    </location>
</feature>
<evidence type="ECO:0000256" key="1">
    <source>
        <dbReference type="ARBA" id="ARBA00010733"/>
    </source>
</evidence>
<evidence type="ECO:0000256" key="3">
    <source>
        <dbReference type="SAM" id="MobiDB-lite"/>
    </source>
</evidence>
<feature type="domain" description="SMP" evidence="4">
    <location>
        <begin position="190"/>
        <end position="230"/>
    </location>
</feature>
<gene>
    <name evidence="5" type="ORF">Tsubulata_016147</name>
</gene>
<comment type="caution">
    <text evidence="5">The sequence shown here is derived from an EMBL/GenBank/DDBJ whole genome shotgun (WGS) entry which is preliminary data.</text>
</comment>
<dbReference type="InterPro" id="IPR007011">
    <property type="entry name" value="LEA_SMP_dom"/>
</dbReference>
<name>A0A9Q0FY00_9ROSI</name>
<reference evidence="5" key="2">
    <citation type="journal article" date="2023" name="Plants (Basel)">
        <title>Annotation of the Turnera subulata (Passifloraceae) Draft Genome Reveals the S-Locus Evolved after the Divergence of Turneroideae from Passifloroideae in a Stepwise Manner.</title>
        <authorList>
            <person name="Henning P.M."/>
            <person name="Roalson E.H."/>
            <person name="Mir W."/>
            <person name="McCubbin A.G."/>
            <person name="Shore J.S."/>
        </authorList>
    </citation>
    <scope>NUCLEOTIDE SEQUENCE</scope>
    <source>
        <strain evidence="5">F60SS</strain>
    </source>
</reference>
<evidence type="ECO:0000313" key="5">
    <source>
        <dbReference type="EMBL" id="KAJ4840004.1"/>
    </source>
</evidence>
<dbReference type="Proteomes" id="UP001141552">
    <property type="component" value="Unassembled WGS sequence"/>
</dbReference>
<dbReference type="PANTHER" id="PTHR31174:SF40">
    <property type="entry name" value="SMP DOMAIN-CONTAINING PROTEIN"/>
    <property type="match status" value="1"/>
</dbReference>
<dbReference type="Pfam" id="PF04927">
    <property type="entry name" value="SMP"/>
    <property type="match status" value="6"/>
</dbReference>
<dbReference type="EMBL" id="JAKUCV010003143">
    <property type="protein sequence ID" value="KAJ4840004.1"/>
    <property type="molecule type" value="Genomic_DNA"/>
</dbReference>
<feature type="region of interest" description="Disordered" evidence="3">
    <location>
        <begin position="404"/>
        <end position="428"/>
    </location>
</feature>
<proteinExistence type="inferred from homology"/>
<dbReference type="PANTHER" id="PTHR31174">
    <property type="entry name" value="SEED MATURATION FAMILY PROTEIN"/>
    <property type="match status" value="1"/>
</dbReference>
<dbReference type="AlphaFoldDB" id="A0A9Q0FY00"/>
<protein>
    <recommendedName>
        <fullName evidence="4">SMP domain-containing protein</fullName>
    </recommendedName>
</protein>
<sequence length="494" mass="51616">MTTCHAARLCTIHQPTSNMKNQASQKRTQVDPDVPIKYGDVFDVRGDVASCPVAPEDAASMQSAEGRVISKTQRGGPASVMQSASSLNVRTGSLRPDEASDIVKEHGVSVTEAAMGGSRVITERASGETLEAAALSVPDKPIDQSDAAAIQVAEMRATQSNVVSPGGVASHAQAAADRNRRIMSHKNKFKISDVLASATQKLPSDKHVTPEDAEEAVAAEIRNKPDMTTSAVLQTYISPSKMDQATQRRTQVEVPIKYGDVFDVRGDVASSPVAPEDAASMQSAEGKVIGKTQKGGPASVMQSASSLNVRTGSLRPYEASDIVKENGVNVTEETMGGSRVITERVGGEVIAQYVAPKLPGSTSVEAGDYKIGEALEAAALSAPDKPIDQSDAAAIQVAEMRATQSSELSPGGVGSHAQAAANRNRKIMSPENKIKISDVLACATQKLPSDKQVTGEDAQDAVAAEIRNKPDMTTSSGDVASSMAAAAGLNRLEK</sequence>
<keyword evidence="2" id="KW-0677">Repeat</keyword>
<feature type="domain" description="SMP" evidence="4">
    <location>
        <begin position="256"/>
        <end position="310"/>
    </location>
</feature>
<keyword evidence="6" id="KW-1185">Reference proteome</keyword>
<evidence type="ECO:0000256" key="2">
    <source>
        <dbReference type="ARBA" id="ARBA00022737"/>
    </source>
</evidence>
<dbReference type="InterPro" id="IPR042971">
    <property type="entry name" value="LEA_SMP"/>
</dbReference>
<comment type="similarity">
    <text evidence="1">Belongs to the LEA type SMP family.</text>
</comment>
<accession>A0A9Q0FY00</accession>
<dbReference type="OrthoDB" id="2014755at2759"/>
<feature type="region of interest" description="Disordered" evidence="3">
    <location>
        <begin position="464"/>
        <end position="494"/>
    </location>
</feature>
<evidence type="ECO:0000313" key="6">
    <source>
        <dbReference type="Proteomes" id="UP001141552"/>
    </source>
</evidence>
<feature type="domain" description="SMP" evidence="4">
    <location>
        <begin position="370"/>
        <end position="426"/>
    </location>
</feature>
<feature type="domain" description="SMP" evidence="4">
    <location>
        <begin position="434"/>
        <end position="491"/>
    </location>
</feature>